<evidence type="ECO:0000256" key="5">
    <source>
        <dbReference type="RuleBase" id="RU363019"/>
    </source>
</evidence>
<dbReference type="Gene3D" id="2.40.100.10">
    <property type="entry name" value="Cyclophilin-like"/>
    <property type="match status" value="1"/>
</dbReference>
<dbReference type="PROSITE" id="PS50072">
    <property type="entry name" value="CSA_PPIASE_2"/>
    <property type="match status" value="1"/>
</dbReference>
<comment type="function">
    <text evidence="1 5">PPIases accelerate the folding of proteins. It catalyzes the cis-trans isomerization of proline imidic peptide bonds in oligopeptides.</text>
</comment>
<dbReference type="Pfam" id="PF00160">
    <property type="entry name" value="Pro_isomerase"/>
    <property type="match status" value="1"/>
</dbReference>
<dbReference type="PANTHER" id="PTHR45625">
    <property type="entry name" value="PEPTIDYL-PROLYL CIS-TRANS ISOMERASE-RELATED"/>
    <property type="match status" value="1"/>
</dbReference>
<gene>
    <name evidence="7" type="ORF">A2W32_05685</name>
</gene>
<dbReference type="InterPro" id="IPR044666">
    <property type="entry name" value="Cyclophilin_A-like"/>
</dbReference>
<keyword evidence="3 5" id="KW-0697">Rotamase</keyword>
<dbReference type="InterPro" id="IPR002130">
    <property type="entry name" value="Cyclophilin-type_PPIase_dom"/>
</dbReference>
<dbReference type="PIRSF" id="PIRSF001467">
    <property type="entry name" value="Peptidylpro_ismrse"/>
    <property type="match status" value="1"/>
</dbReference>
<organism evidence="7 8">
    <name type="scientific">candidate division WWE3 bacterium RBG_16_37_10</name>
    <dbReference type="NCBI Taxonomy" id="1802610"/>
    <lineage>
        <taxon>Bacteria</taxon>
        <taxon>Katanobacteria</taxon>
    </lineage>
</organism>
<evidence type="ECO:0000259" key="6">
    <source>
        <dbReference type="PROSITE" id="PS50072"/>
    </source>
</evidence>
<dbReference type="STRING" id="1802610.A2W32_05685"/>
<evidence type="ECO:0000256" key="3">
    <source>
        <dbReference type="ARBA" id="ARBA00023110"/>
    </source>
</evidence>
<evidence type="ECO:0000256" key="4">
    <source>
        <dbReference type="ARBA" id="ARBA00023235"/>
    </source>
</evidence>
<dbReference type="EC" id="5.2.1.8" evidence="5"/>
<dbReference type="PRINTS" id="PR00153">
    <property type="entry name" value="CSAPPISMRASE"/>
</dbReference>
<dbReference type="SUPFAM" id="SSF50891">
    <property type="entry name" value="Cyclophilin-like"/>
    <property type="match status" value="1"/>
</dbReference>
<evidence type="ECO:0000256" key="1">
    <source>
        <dbReference type="ARBA" id="ARBA00002388"/>
    </source>
</evidence>
<name>A0A1F4V203_UNCKA</name>
<sequence length="164" mass="17662">MLSNSVRPKYVVTLKTSKGDIAIELNTGQTPKTVDNFVTLAKKGFYNNTIFHRIVEGFMIQGGDPNGDGTGGPGYTFDDEPFTGEYTRGAVAMANRGKNTNGSQFFIMHQDKPLSKDYVIFGHVVSGMEVVDAIAADKVAANLSGENSKPVIPTTVLNAEVKEL</sequence>
<proteinExistence type="inferred from homology"/>
<dbReference type="EMBL" id="MEUT01000027">
    <property type="protein sequence ID" value="OGC51208.1"/>
    <property type="molecule type" value="Genomic_DNA"/>
</dbReference>
<dbReference type="AlphaFoldDB" id="A0A1F4V203"/>
<dbReference type="InterPro" id="IPR029000">
    <property type="entry name" value="Cyclophilin-like_dom_sf"/>
</dbReference>
<comment type="similarity">
    <text evidence="2 5">Belongs to the cyclophilin-type PPIase family.</text>
</comment>
<dbReference type="Proteomes" id="UP000177371">
    <property type="component" value="Unassembled WGS sequence"/>
</dbReference>
<accession>A0A1F4V203</accession>
<evidence type="ECO:0000256" key="2">
    <source>
        <dbReference type="ARBA" id="ARBA00007365"/>
    </source>
</evidence>
<dbReference type="PANTHER" id="PTHR45625:SF4">
    <property type="entry name" value="PEPTIDYLPROLYL ISOMERASE DOMAIN AND WD REPEAT-CONTAINING PROTEIN 1"/>
    <property type="match status" value="1"/>
</dbReference>
<protein>
    <recommendedName>
        <fullName evidence="5">Peptidyl-prolyl cis-trans isomerase</fullName>
        <shortName evidence="5">PPIase</shortName>
        <ecNumber evidence="5">5.2.1.8</ecNumber>
    </recommendedName>
</protein>
<evidence type="ECO:0000313" key="8">
    <source>
        <dbReference type="Proteomes" id="UP000177371"/>
    </source>
</evidence>
<dbReference type="CDD" id="cd00317">
    <property type="entry name" value="cyclophilin"/>
    <property type="match status" value="1"/>
</dbReference>
<dbReference type="GO" id="GO:0006457">
    <property type="term" value="P:protein folding"/>
    <property type="evidence" value="ECO:0007669"/>
    <property type="project" value="InterPro"/>
</dbReference>
<dbReference type="GO" id="GO:0003755">
    <property type="term" value="F:peptidyl-prolyl cis-trans isomerase activity"/>
    <property type="evidence" value="ECO:0007669"/>
    <property type="project" value="UniProtKB-UniRule"/>
</dbReference>
<dbReference type="PROSITE" id="PS00170">
    <property type="entry name" value="CSA_PPIASE_1"/>
    <property type="match status" value="1"/>
</dbReference>
<dbReference type="InterPro" id="IPR020892">
    <property type="entry name" value="Cyclophilin-type_PPIase_CS"/>
</dbReference>
<comment type="catalytic activity">
    <reaction evidence="5">
        <text>[protein]-peptidylproline (omega=180) = [protein]-peptidylproline (omega=0)</text>
        <dbReference type="Rhea" id="RHEA:16237"/>
        <dbReference type="Rhea" id="RHEA-COMP:10747"/>
        <dbReference type="Rhea" id="RHEA-COMP:10748"/>
        <dbReference type="ChEBI" id="CHEBI:83833"/>
        <dbReference type="ChEBI" id="CHEBI:83834"/>
        <dbReference type="EC" id="5.2.1.8"/>
    </reaction>
</comment>
<dbReference type="InterPro" id="IPR024936">
    <property type="entry name" value="Cyclophilin-type_PPIase"/>
</dbReference>
<keyword evidence="4 5" id="KW-0413">Isomerase</keyword>
<comment type="caution">
    <text evidence="7">The sequence shown here is derived from an EMBL/GenBank/DDBJ whole genome shotgun (WGS) entry which is preliminary data.</text>
</comment>
<reference evidence="7 8" key="1">
    <citation type="journal article" date="2016" name="Nat. Commun.">
        <title>Thousands of microbial genomes shed light on interconnected biogeochemical processes in an aquifer system.</title>
        <authorList>
            <person name="Anantharaman K."/>
            <person name="Brown C.T."/>
            <person name="Hug L.A."/>
            <person name="Sharon I."/>
            <person name="Castelle C.J."/>
            <person name="Probst A.J."/>
            <person name="Thomas B.C."/>
            <person name="Singh A."/>
            <person name="Wilkins M.J."/>
            <person name="Karaoz U."/>
            <person name="Brodie E.L."/>
            <person name="Williams K.H."/>
            <person name="Hubbard S.S."/>
            <person name="Banfield J.F."/>
        </authorList>
    </citation>
    <scope>NUCLEOTIDE SEQUENCE [LARGE SCALE GENOMIC DNA]</scope>
</reference>
<evidence type="ECO:0000313" key="7">
    <source>
        <dbReference type="EMBL" id="OGC51208.1"/>
    </source>
</evidence>
<feature type="domain" description="PPIase cyclophilin-type" evidence="6">
    <location>
        <begin position="19"/>
        <end position="161"/>
    </location>
</feature>